<feature type="compositionally biased region" description="Acidic residues" evidence="1">
    <location>
        <begin position="270"/>
        <end position="280"/>
    </location>
</feature>
<feature type="compositionally biased region" description="Acidic residues" evidence="1">
    <location>
        <begin position="236"/>
        <end position="251"/>
    </location>
</feature>
<sequence>MAGIHMKDYKLPPSKLTSMISEGFTTCQAPTPAAYLPQSTGGSQFGFSPSMDHAYDGVFAGPQGNNWQQMHPPGPSTSMQGMTQPWNGSDFSLDPPNPFPLLYSEQFPEPAPSAQPPQSTGVSRMYDENEGFADVQPTAGFNDTVDENGCHHMGECMNAPTTNAQGGFEDSGFNDRVLDSFNPVLSSVGPHLNMDGQPGEAEVLTRNDDIDEHVLDVVEYSSSDEEGRMNVGELGANDEEEDSDDDTDEPGSDFAGSPLSWTPTTMKIEDESEDMTEAWG</sequence>
<evidence type="ECO:0000313" key="3">
    <source>
        <dbReference type="Proteomes" id="UP000053424"/>
    </source>
</evidence>
<evidence type="ECO:0000256" key="1">
    <source>
        <dbReference type="SAM" id="MobiDB-lite"/>
    </source>
</evidence>
<keyword evidence="3" id="KW-1185">Reference proteome</keyword>
<dbReference type="HOGENOM" id="CLU_063713_0_0_1"/>
<feature type="region of interest" description="Disordered" evidence="1">
    <location>
        <begin position="219"/>
        <end position="280"/>
    </location>
</feature>
<evidence type="ECO:0000313" key="2">
    <source>
        <dbReference type="EMBL" id="KIM45691.1"/>
    </source>
</evidence>
<dbReference type="EMBL" id="KN831772">
    <property type="protein sequence ID" value="KIM45691.1"/>
    <property type="molecule type" value="Genomic_DNA"/>
</dbReference>
<protein>
    <submittedName>
        <fullName evidence="2">Uncharacterized protein</fullName>
    </submittedName>
</protein>
<reference evidence="3" key="2">
    <citation type="submission" date="2015-01" db="EMBL/GenBank/DDBJ databases">
        <title>Evolutionary Origins and Diversification of the Mycorrhizal Mutualists.</title>
        <authorList>
            <consortium name="DOE Joint Genome Institute"/>
            <consortium name="Mycorrhizal Genomics Consortium"/>
            <person name="Kohler A."/>
            <person name="Kuo A."/>
            <person name="Nagy L.G."/>
            <person name="Floudas D."/>
            <person name="Copeland A."/>
            <person name="Barry K.W."/>
            <person name="Cichocki N."/>
            <person name="Veneault-Fourrey C."/>
            <person name="LaButti K."/>
            <person name="Lindquist E.A."/>
            <person name="Lipzen A."/>
            <person name="Lundell T."/>
            <person name="Morin E."/>
            <person name="Murat C."/>
            <person name="Riley R."/>
            <person name="Ohm R."/>
            <person name="Sun H."/>
            <person name="Tunlid A."/>
            <person name="Henrissat B."/>
            <person name="Grigoriev I.V."/>
            <person name="Hibbett D.S."/>
            <person name="Martin F."/>
        </authorList>
    </citation>
    <scope>NUCLEOTIDE SEQUENCE [LARGE SCALE GENOMIC DNA]</scope>
    <source>
        <strain evidence="3">h7</strain>
    </source>
</reference>
<gene>
    <name evidence="2" type="ORF">M413DRAFT_8792</name>
</gene>
<accession>A0A0C3CPG8</accession>
<organism evidence="2 3">
    <name type="scientific">Hebeloma cylindrosporum</name>
    <dbReference type="NCBI Taxonomy" id="76867"/>
    <lineage>
        <taxon>Eukaryota</taxon>
        <taxon>Fungi</taxon>
        <taxon>Dikarya</taxon>
        <taxon>Basidiomycota</taxon>
        <taxon>Agaricomycotina</taxon>
        <taxon>Agaricomycetes</taxon>
        <taxon>Agaricomycetidae</taxon>
        <taxon>Agaricales</taxon>
        <taxon>Agaricineae</taxon>
        <taxon>Hymenogastraceae</taxon>
        <taxon>Hebeloma</taxon>
    </lineage>
</organism>
<dbReference type="AlphaFoldDB" id="A0A0C3CPG8"/>
<proteinExistence type="predicted"/>
<reference evidence="2 3" key="1">
    <citation type="submission" date="2014-04" db="EMBL/GenBank/DDBJ databases">
        <authorList>
            <consortium name="DOE Joint Genome Institute"/>
            <person name="Kuo A."/>
            <person name="Gay G."/>
            <person name="Dore J."/>
            <person name="Kohler A."/>
            <person name="Nagy L.G."/>
            <person name="Floudas D."/>
            <person name="Copeland A."/>
            <person name="Barry K.W."/>
            <person name="Cichocki N."/>
            <person name="Veneault-Fourrey C."/>
            <person name="LaButti K."/>
            <person name="Lindquist E.A."/>
            <person name="Lipzen A."/>
            <person name="Lundell T."/>
            <person name="Morin E."/>
            <person name="Murat C."/>
            <person name="Sun H."/>
            <person name="Tunlid A."/>
            <person name="Henrissat B."/>
            <person name="Grigoriev I.V."/>
            <person name="Hibbett D.S."/>
            <person name="Martin F."/>
            <person name="Nordberg H.P."/>
            <person name="Cantor M.N."/>
            <person name="Hua S.X."/>
        </authorList>
    </citation>
    <scope>NUCLEOTIDE SEQUENCE [LARGE SCALE GENOMIC DNA]</scope>
    <source>
        <strain evidence="3">h7</strain>
    </source>
</reference>
<dbReference type="Proteomes" id="UP000053424">
    <property type="component" value="Unassembled WGS sequence"/>
</dbReference>
<name>A0A0C3CPG8_HEBCY</name>